<dbReference type="GO" id="GO:0005975">
    <property type="term" value="P:carbohydrate metabolic process"/>
    <property type="evidence" value="ECO:0007669"/>
    <property type="project" value="InterPro"/>
</dbReference>
<dbReference type="Gene3D" id="3.20.20.370">
    <property type="entry name" value="Glycoside hydrolase/deacetylase"/>
    <property type="match status" value="1"/>
</dbReference>
<evidence type="ECO:0000313" key="4">
    <source>
        <dbReference type="EMBL" id="EDY32328.1"/>
    </source>
</evidence>
<dbReference type="EMBL" id="ABOU02000044">
    <property type="protein sequence ID" value="EDY32328.1"/>
    <property type="molecule type" value="Genomic_DNA"/>
</dbReference>
<dbReference type="InterPro" id="IPR011330">
    <property type="entry name" value="Glyco_hydro/deAcase_b/a-brl"/>
</dbReference>
<name>B5CQZ3_9FIRM</name>
<dbReference type="PROSITE" id="PS51677">
    <property type="entry name" value="NODB"/>
    <property type="match status" value="1"/>
</dbReference>
<reference evidence="4 5" key="2">
    <citation type="submission" date="2008-08" db="EMBL/GenBank/DDBJ databases">
        <authorList>
            <person name="Fulton L."/>
            <person name="Clifton S."/>
            <person name="Fulton B."/>
            <person name="Xu J."/>
            <person name="Minx P."/>
            <person name="Pepin K.H."/>
            <person name="Johnson M."/>
            <person name="Bhonagiri V."/>
            <person name="Nash W.E."/>
            <person name="Mardis E.R."/>
            <person name="Wilson R.K."/>
        </authorList>
    </citation>
    <scope>NUCLEOTIDE SEQUENCE [LARGE SCALE GENOMIC DNA]</scope>
    <source>
        <strain evidence="4 5">ATCC 29176</strain>
    </source>
</reference>
<dbReference type="eggNOG" id="COG0726">
    <property type="taxonomic scope" value="Bacteria"/>
</dbReference>
<proteinExistence type="predicted"/>
<dbReference type="Gene3D" id="2.60.40.10">
    <property type="entry name" value="Immunoglobulins"/>
    <property type="match status" value="1"/>
</dbReference>
<organism evidence="4 5">
    <name type="scientific">[Ruminococcus] lactaris ATCC 29176</name>
    <dbReference type="NCBI Taxonomy" id="471875"/>
    <lineage>
        <taxon>Bacteria</taxon>
        <taxon>Bacillati</taxon>
        <taxon>Bacillota</taxon>
        <taxon>Clostridia</taxon>
        <taxon>Lachnospirales</taxon>
        <taxon>Lachnospiraceae</taxon>
        <taxon>Mediterraneibacter</taxon>
    </lineage>
</organism>
<evidence type="ECO:0000256" key="1">
    <source>
        <dbReference type="SAM" id="MobiDB-lite"/>
    </source>
</evidence>
<dbReference type="AlphaFoldDB" id="B5CQZ3"/>
<dbReference type="InterPro" id="IPR002509">
    <property type="entry name" value="NODB_dom"/>
</dbReference>
<feature type="transmembrane region" description="Helical" evidence="2">
    <location>
        <begin position="79"/>
        <end position="98"/>
    </location>
</feature>
<dbReference type="Pfam" id="PF16403">
    <property type="entry name" value="Bact_surface_Ig-like"/>
    <property type="match status" value="1"/>
</dbReference>
<keyword evidence="2" id="KW-1133">Transmembrane helix</keyword>
<evidence type="ECO:0000256" key="2">
    <source>
        <dbReference type="SAM" id="Phobius"/>
    </source>
</evidence>
<keyword evidence="2" id="KW-0812">Transmembrane</keyword>
<protein>
    <submittedName>
        <fullName evidence="4">Polysaccharide deacetylase</fullName>
    </submittedName>
</protein>
<dbReference type="Proteomes" id="UP000003254">
    <property type="component" value="Unassembled WGS sequence"/>
</dbReference>
<dbReference type="InterPro" id="IPR013783">
    <property type="entry name" value="Ig-like_fold"/>
</dbReference>
<dbReference type="InterPro" id="IPR022038">
    <property type="entry name" value="Ig-like_bact"/>
</dbReference>
<dbReference type="InterPro" id="IPR032179">
    <property type="entry name" value="Cry22Aa_Ig-like"/>
</dbReference>
<keyword evidence="2" id="KW-0472">Membrane</keyword>
<evidence type="ECO:0000313" key="5">
    <source>
        <dbReference type="Proteomes" id="UP000003254"/>
    </source>
</evidence>
<dbReference type="Pfam" id="PF01522">
    <property type="entry name" value="Polysacc_deac_1"/>
    <property type="match status" value="1"/>
</dbReference>
<dbReference type="Pfam" id="PF07523">
    <property type="entry name" value="Big_3"/>
    <property type="match status" value="1"/>
</dbReference>
<dbReference type="CDD" id="cd10944">
    <property type="entry name" value="CE4_SmPgdA_like"/>
    <property type="match status" value="1"/>
</dbReference>
<keyword evidence="5" id="KW-1185">Reference proteome</keyword>
<dbReference type="PANTHER" id="PTHR10587:SF125">
    <property type="entry name" value="POLYSACCHARIDE DEACETYLASE YHEN-RELATED"/>
    <property type="match status" value="1"/>
</dbReference>
<feature type="domain" description="NodB homology" evidence="3">
    <location>
        <begin position="328"/>
        <end position="519"/>
    </location>
</feature>
<reference evidence="4 5" key="1">
    <citation type="submission" date="2008-08" db="EMBL/GenBank/DDBJ databases">
        <title>Draft genome sequence of Ruminococcus lactaris ATCC 29176.</title>
        <authorList>
            <person name="Sudarsanam P."/>
            <person name="Ley R."/>
            <person name="Guruge J."/>
            <person name="Turnbaugh P.J."/>
            <person name="Mahowald M."/>
            <person name="Liep D."/>
            <person name="Gordon J."/>
        </authorList>
    </citation>
    <scope>NUCLEOTIDE SEQUENCE [LARGE SCALE GENOMIC DNA]</scope>
    <source>
        <strain evidence="4 5">ATCC 29176</strain>
    </source>
</reference>
<dbReference type="SUPFAM" id="SSF88713">
    <property type="entry name" value="Glycoside hydrolase/deacetylase"/>
    <property type="match status" value="1"/>
</dbReference>
<gene>
    <name evidence="4" type="ORF">RUMLAC_01892</name>
</gene>
<comment type="caution">
    <text evidence="4">The sequence shown here is derived from an EMBL/GenBank/DDBJ whole genome shotgun (WGS) entry which is preliminary data.</text>
</comment>
<feature type="region of interest" description="Disordered" evidence="1">
    <location>
        <begin position="269"/>
        <end position="288"/>
    </location>
</feature>
<dbReference type="InterPro" id="IPR050248">
    <property type="entry name" value="Polysacc_deacetylase_ArnD"/>
</dbReference>
<evidence type="ECO:0000259" key="3">
    <source>
        <dbReference type="PROSITE" id="PS51677"/>
    </source>
</evidence>
<dbReference type="GO" id="GO:0016810">
    <property type="term" value="F:hydrolase activity, acting on carbon-nitrogen (but not peptide) bonds"/>
    <property type="evidence" value="ECO:0007669"/>
    <property type="project" value="InterPro"/>
</dbReference>
<accession>B5CQZ3</accession>
<sequence>MGRNSWVLKKDFLIIIYDYPRPLVNGKRECYRKGRNIKYRRDESIMVRDNREAETEMERRRRRRKAEKLRGLKRRRRRLVLAILAVLFLPIIGARIYFGVNPVILKNSVIDVELKDSVNLKKNIRYVFAGKASQVKITGSVDNTKEGDYRVTYSWRGRKKTVTVKVRDTKPPVLEMKNSYTVDLGGAVTADDFVKKVKDASEVSLKILNAKKWDKAGEYSISVEAKDIYGNKTTGKSKLILEEDKTPPEISGAEDTEILQGKTMDFSSGVTVKDNADPDPSLSVDSTKADLNTPGTYVVTYVAKDRSGNETKVERKITVKANPEWKEKIVYLTFDDGPSENTGKILDILKQYNIKGTFFVTGNHREHDDLIKRAFDEGNSIGLHTYTHDYATVYASEQAYFDDLQKVSDLVEKITGEKSTLIRFPGGSSNTVSADYVQGLMTTLTKAVHEKGYEYFDWNCDSTDASGNNVAVSKLVQNATLCSADHVTILMHDTDAKDTTVEALPQIIEYYRGQGYSFKGLTKDSVAAHHRVNN</sequence>
<dbReference type="PANTHER" id="PTHR10587">
    <property type="entry name" value="GLYCOSYL TRANSFERASE-RELATED"/>
    <property type="match status" value="1"/>
</dbReference>
<dbReference type="HOGENOM" id="CLU_038259_0_0_9"/>